<feature type="compositionally biased region" description="Polar residues" evidence="3">
    <location>
        <begin position="916"/>
        <end position="927"/>
    </location>
</feature>
<evidence type="ECO:0000259" key="4">
    <source>
        <dbReference type="SMART" id="SM00560"/>
    </source>
</evidence>
<keyword evidence="2" id="KW-1015">Disulfide bond</keyword>
<dbReference type="AlphaFoldDB" id="A0A919JBT4"/>
<dbReference type="InterPro" id="IPR006558">
    <property type="entry name" value="LamG-like"/>
</dbReference>
<reference evidence="5" key="1">
    <citation type="submission" date="2021-01" db="EMBL/GenBank/DDBJ databases">
        <title>Whole genome shotgun sequence of Actinoplanes nipponensis NBRC 14063.</title>
        <authorList>
            <person name="Komaki H."/>
            <person name="Tamura T."/>
        </authorList>
    </citation>
    <scope>NUCLEOTIDE SEQUENCE</scope>
    <source>
        <strain evidence="5">NBRC 14063</strain>
    </source>
</reference>
<name>A0A919JBT4_9ACTN</name>
<feature type="domain" description="LamG-like jellyroll fold" evidence="4">
    <location>
        <begin position="968"/>
        <end position="1123"/>
    </location>
</feature>
<evidence type="ECO:0000256" key="1">
    <source>
        <dbReference type="ARBA" id="ARBA00022729"/>
    </source>
</evidence>
<feature type="region of interest" description="Disordered" evidence="3">
    <location>
        <begin position="914"/>
        <end position="941"/>
    </location>
</feature>
<evidence type="ECO:0000313" key="6">
    <source>
        <dbReference type="Proteomes" id="UP000647172"/>
    </source>
</evidence>
<keyword evidence="6" id="KW-1185">Reference proteome</keyword>
<sequence length="1131" mass="117600">MIAPLKPARTPISRSANRPPSYVRRWAAAVLAGVLTVGMSALAWSAPAAADSRTAPVEGAAASKALEAPDDAGAARMAYRYQRPVLVTGRTSETSVTWAQPDGTFRSSVHAAPERMRDASGRWVAVDLAMEVKADGSVAPKAHPRGLTLSGTRSADSEALVSLGSGVDRVSLGWRGPLPVPAVAGSRATYADVKPGLDLVVEARPVGFEYFLVVKTKAAVSSVAAIAMPYSGPPLSDVPTGTARAQAMSQDPVVSPVVSPARMWDARVSSKSGEPVYQADVAVSTATVAGATDLVLTADPAFFRAPDVVYPVTIDPAIDIAPAFDAFIQNTYSTDQSGSSELKLGYSDDSSEGCGSGCTARSLLNFQRLGGLEGATVASAELFLWNTHSWSCTPTAWEAWSVSFADTSARWSHQPAWESRDGTSTGTKGYGSCSDGWVSVSVRNTFQSVLNNSAASWAKIGLRASSESNHNGWKKFNSSEASSNRPYVELVYNHKPNVPTGLKINSCYKACSSPATVSSGTPTLSATVSDPDGGTMWVEFEVFNSTKQSVVARSGTAVTGVASGKTAPWEVVPVSGTKLANGTYHYRVRACQKFDGAALCSAYTAPAVASTTWFTFTVNTTMPDLPTVVSDVYAEEEGGTWNGGIGQPGSFTFGPNQGTGVTEYIYSLNGGSAVTIPAGITATDKLSTNQQSVTTDLSGFSVLGSTSMARSELGHWAGGSLQLNPKATGTADGAAGDTFASVGGDKGGLQLGMQGGKRYQITGWIYVPPTTGLSPSGTFGTPRGLRITAYAKAAGATTYNEAKSAMASVTGRWQQLSLTLTVPAGATEAFVRVYNGYPSTSANTAKAVYWDDLSVREITGTTSTVTLAPPSDGRNILAVQSRTGSGLTSEIQFYKYLVRSSGESWQWSLDEGAGTVSASTPDNNRPVTASTTGTAWTTPGRAGSAAIAMNGTGKLDTQSPVLNTADAAGFTVAGWARMTDRAAAGYDTVVSQAGANAAMFQLQLREDQIDADGDGTKDLAWCFTMRQTDSPTAGVTAACTPQFVTEDWVHLAGVYDRVNATMTLYVNGGDLNGGVETSVVNNTAPWSATGSFTIGNAVGGADADGWNGDIDEVRAVPGAAPAESVARWSLQ</sequence>
<dbReference type="Pfam" id="PF13385">
    <property type="entry name" value="Laminin_G_3"/>
    <property type="match status" value="1"/>
</dbReference>
<comment type="caution">
    <text evidence="5">The sequence shown here is derived from an EMBL/GenBank/DDBJ whole genome shotgun (WGS) entry which is preliminary data.</text>
</comment>
<dbReference type="NCBIfam" id="NF033679">
    <property type="entry name" value="DNRLRE_dom"/>
    <property type="match status" value="1"/>
</dbReference>
<keyword evidence="1" id="KW-0732">Signal</keyword>
<feature type="compositionally biased region" description="Low complexity" evidence="3">
    <location>
        <begin position="928"/>
        <end position="941"/>
    </location>
</feature>
<gene>
    <name evidence="5" type="ORF">Ani05nite_04620</name>
</gene>
<dbReference type="SMART" id="SM00560">
    <property type="entry name" value="LamGL"/>
    <property type="match status" value="1"/>
</dbReference>
<protein>
    <recommendedName>
        <fullName evidence="4">LamG-like jellyroll fold domain-containing protein</fullName>
    </recommendedName>
</protein>
<dbReference type="InterPro" id="IPR013320">
    <property type="entry name" value="ConA-like_dom_sf"/>
</dbReference>
<dbReference type="Gene3D" id="2.60.120.260">
    <property type="entry name" value="Galactose-binding domain-like"/>
    <property type="match status" value="1"/>
</dbReference>
<dbReference type="SUPFAM" id="SSF49899">
    <property type="entry name" value="Concanavalin A-like lectins/glucanases"/>
    <property type="match status" value="1"/>
</dbReference>
<evidence type="ECO:0000256" key="3">
    <source>
        <dbReference type="SAM" id="MobiDB-lite"/>
    </source>
</evidence>
<dbReference type="Proteomes" id="UP000647172">
    <property type="component" value="Unassembled WGS sequence"/>
</dbReference>
<proteinExistence type="predicted"/>
<organism evidence="5 6">
    <name type="scientific">Actinoplanes nipponensis</name>
    <dbReference type="NCBI Taxonomy" id="135950"/>
    <lineage>
        <taxon>Bacteria</taxon>
        <taxon>Bacillati</taxon>
        <taxon>Actinomycetota</taxon>
        <taxon>Actinomycetes</taxon>
        <taxon>Micromonosporales</taxon>
        <taxon>Micromonosporaceae</taxon>
        <taxon>Actinoplanes</taxon>
    </lineage>
</organism>
<dbReference type="RefSeq" id="WP_203763879.1">
    <property type="nucleotide sequence ID" value="NZ_BAAAYJ010000088.1"/>
</dbReference>
<dbReference type="Gene3D" id="2.60.120.200">
    <property type="match status" value="1"/>
</dbReference>
<evidence type="ECO:0000313" key="5">
    <source>
        <dbReference type="EMBL" id="GIE46928.1"/>
    </source>
</evidence>
<evidence type="ECO:0000256" key="2">
    <source>
        <dbReference type="ARBA" id="ARBA00023157"/>
    </source>
</evidence>
<accession>A0A919JBT4</accession>
<dbReference type="EMBL" id="BOMQ01000008">
    <property type="protein sequence ID" value="GIE46928.1"/>
    <property type="molecule type" value="Genomic_DNA"/>
</dbReference>